<dbReference type="Gene3D" id="3.40.50.300">
    <property type="entry name" value="P-loop containing nucleotide triphosphate hydrolases"/>
    <property type="match status" value="1"/>
</dbReference>
<reference evidence="1 3" key="1">
    <citation type="submission" date="2020-06" db="EMBL/GenBank/DDBJ databases">
        <title>Anoxygenic phototrophic Chloroflexota member uses a Type I reaction center.</title>
        <authorList>
            <person name="Tsuji J.M."/>
            <person name="Shaw N.A."/>
            <person name="Nagashima S."/>
            <person name="Venkiteswaran J."/>
            <person name="Schiff S.L."/>
            <person name="Hanada S."/>
            <person name="Tank M."/>
            <person name="Neufeld J.D."/>
        </authorList>
    </citation>
    <scope>NUCLEOTIDE SEQUENCE [LARGE SCALE GENOMIC DNA]</scope>
    <source>
        <strain evidence="1">L227-S17</strain>
    </source>
</reference>
<organism evidence="1 3">
    <name type="scientific">Candidatus Chlorohelix allophototropha</name>
    <dbReference type="NCBI Taxonomy" id="3003348"/>
    <lineage>
        <taxon>Bacteria</taxon>
        <taxon>Bacillati</taxon>
        <taxon>Chloroflexota</taxon>
        <taxon>Chloroflexia</taxon>
        <taxon>Candidatus Chloroheliales</taxon>
        <taxon>Candidatus Chloroheliaceae</taxon>
        <taxon>Candidatus Chlorohelix</taxon>
    </lineage>
</organism>
<dbReference type="InterPro" id="IPR027417">
    <property type="entry name" value="P-loop_NTPase"/>
</dbReference>
<reference evidence="2" key="2">
    <citation type="journal article" date="2024" name="Nature">
        <title>Anoxygenic phototroph of the Chloroflexota uses a type I reaction centre.</title>
        <authorList>
            <person name="Tsuji J.M."/>
            <person name="Shaw N.A."/>
            <person name="Nagashima S."/>
            <person name="Venkiteswaran J.J."/>
            <person name="Schiff S.L."/>
            <person name="Watanabe T."/>
            <person name="Fukui M."/>
            <person name="Hanada S."/>
            <person name="Tank M."/>
            <person name="Neufeld J.D."/>
        </authorList>
    </citation>
    <scope>NUCLEOTIDE SEQUENCE</scope>
    <source>
        <strain evidence="2">L227-S17</strain>
    </source>
</reference>
<evidence type="ECO:0000313" key="2">
    <source>
        <dbReference type="EMBL" id="WJW68977.1"/>
    </source>
</evidence>
<evidence type="ECO:0000313" key="3">
    <source>
        <dbReference type="Proteomes" id="UP000521676"/>
    </source>
</evidence>
<accession>A0A8T7MA91</accession>
<evidence type="ECO:0008006" key="5">
    <source>
        <dbReference type="Google" id="ProtNLM"/>
    </source>
</evidence>
<dbReference type="Proteomes" id="UP001431572">
    <property type="component" value="Chromosome 2"/>
</dbReference>
<dbReference type="Proteomes" id="UP000521676">
    <property type="component" value="Unassembled WGS sequence"/>
</dbReference>
<dbReference type="EMBL" id="JACATZ010000003">
    <property type="protein sequence ID" value="NWJ49049.1"/>
    <property type="molecule type" value="Genomic_DNA"/>
</dbReference>
<name>A0A8T7MA91_9CHLR</name>
<keyword evidence="4" id="KW-1185">Reference proteome</keyword>
<dbReference type="RefSeq" id="WP_341470880.1">
    <property type="nucleotide sequence ID" value="NZ_CP128400.1"/>
</dbReference>
<dbReference type="AlphaFoldDB" id="A0A8T7MA91"/>
<dbReference type="EMBL" id="CP128400">
    <property type="protein sequence ID" value="WJW68977.1"/>
    <property type="molecule type" value="Genomic_DNA"/>
</dbReference>
<evidence type="ECO:0000313" key="1">
    <source>
        <dbReference type="EMBL" id="NWJ49049.1"/>
    </source>
</evidence>
<proteinExistence type="predicted"/>
<gene>
    <name evidence="1" type="ORF">HXX08_24595</name>
    <name evidence="2" type="ORF">OZ401_004604</name>
</gene>
<protein>
    <recommendedName>
        <fullName evidence="5">HPr kinase/phosphorylase C-terminal domain-containing protein</fullName>
    </recommendedName>
</protein>
<dbReference type="SUPFAM" id="SSF53795">
    <property type="entry name" value="PEP carboxykinase-like"/>
    <property type="match status" value="1"/>
</dbReference>
<evidence type="ECO:0000313" key="4">
    <source>
        <dbReference type="Proteomes" id="UP001431572"/>
    </source>
</evidence>
<sequence length="294" mass="33682">MLERRQEQNWFTSDICNEAGIPYLKISLLDFGMYFLLTYNDGAEFLIEHSGANIYVTSRKNQTLEDLVTYLVGPLLGFVLRLRTVTCLHASAIVINNKVIAFTGDSGTGKSTTAAAFARLGYKVLSDNMIPIVERGYNFLAQPAYPHLRLRSGAVQALFGSSDALPMIESAQPEWDKRFLDLNDVSYRFQRNPLPIAVIYQLDNRSEHNRAPYIEELAPEQQKICLEVNTYKNYMLDNRMKDIEYALLERMLRQIQVRNLVSHTDPAHLYKLCETVLQDYDNLLPVHNRNIKAP</sequence>